<evidence type="ECO:0000256" key="5">
    <source>
        <dbReference type="ARBA" id="ARBA00022989"/>
    </source>
</evidence>
<dbReference type="Proteomes" id="UP000093309">
    <property type="component" value="Unassembled WGS sequence"/>
</dbReference>
<feature type="transmembrane region" description="Helical" evidence="7">
    <location>
        <begin position="31"/>
        <end position="51"/>
    </location>
</feature>
<sequence length="304" mass="34436">MRCFKEVRRSNMKTQDVNNTEIVQRTVVNGILLIVSILCIIPLLLVVSASFSDETAISEYGYRLIPKVWSLFAYKYVLSEPKQILQAYGVTALVTSIGTVISLLVSSLLAYTLSRQSFVLRKPLSFYVFFTMLFNGGIVPTYILVTQYLHLKNSIWALIIPYIVIPWFVLLLRSYFTQIPESLIESAKMEGAEELRIFFQIVIPLSLPAMATIGLFIILMYWNDWYLALMYVDTPRIYPLQYLLYSIMENINAISANPQTMGIALPGQTARMAIAVLATGPILFAFMFVQRFFVRGLTVGAVKG</sequence>
<reference evidence="10" key="1">
    <citation type="submission" date="2016-05" db="EMBL/GenBank/DDBJ databases">
        <title>Paenibacillus oryzae. sp. nov., isolated from the rice root.</title>
        <authorList>
            <person name="Zhang J."/>
            <person name="Zhang X."/>
        </authorList>
    </citation>
    <scope>NUCLEOTIDE SEQUENCE [LARGE SCALE GENOMIC DNA]</scope>
    <source>
        <strain evidence="10">KCTC13222</strain>
    </source>
</reference>
<feature type="transmembrane region" description="Helical" evidence="7">
    <location>
        <begin position="197"/>
        <end position="222"/>
    </location>
</feature>
<keyword evidence="2 7" id="KW-0813">Transport</keyword>
<evidence type="ECO:0000259" key="8">
    <source>
        <dbReference type="PROSITE" id="PS50928"/>
    </source>
</evidence>
<keyword evidence="4 7" id="KW-0812">Transmembrane</keyword>
<evidence type="ECO:0000256" key="7">
    <source>
        <dbReference type="RuleBase" id="RU363032"/>
    </source>
</evidence>
<dbReference type="EMBL" id="LYPC01000030">
    <property type="protein sequence ID" value="OCT10762.1"/>
    <property type="molecule type" value="Genomic_DNA"/>
</dbReference>
<dbReference type="InterPro" id="IPR035906">
    <property type="entry name" value="MetI-like_sf"/>
</dbReference>
<dbReference type="SUPFAM" id="SSF161098">
    <property type="entry name" value="MetI-like"/>
    <property type="match status" value="1"/>
</dbReference>
<dbReference type="Gene3D" id="1.10.3720.10">
    <property type="entry name" value="MetI-like"/>
    <property type="match status" value="1"/>
</dbReference>
<evidence type="ECO:0000256" key="1">
    <source>
        <dbReference type="ARBA" id="ARBA00004651"/>
    </source>
</evidence>
<dbReference type="AlphaFoldDB" id="A0A1C0ZRR7"/>
<accession>A0A1C0ZRR7</accession>
<protein>
    <submittedName>
        <fullName evidence="9">Sugar ABC transporter permease</fullName>
    </submittedName>
</protein>
<keyword evidence="5 7" id="KW-1133">Transmembrane helix</keyword>
<comment type="similarity">
    <text evidence="7">Belongs to the binding-protein-dependent transport system permease family.</text>
</comment>
<evidence type="ECO:0000256" key="6">
    <source>
        <dbReference type="ARBA" id="ARBA00023136"/>
    </source>
</evidence>
<evidence type="ECO:0000256" key="4">
    <source>
        <dbReference type="ARBA" id="ARBA00022692"/>
    </source>
</evidence>
<evidence type="ECO:0000256" key="2">
    <source>
        <dbReference type="ARBA" id="ARBA00022448"/>
    </source>
</evidence>
<feature type="transmembrane region" description="Helical" evidence="7">
    <location>
        <begin position="155"/>
        <end position="176"/>
    </location>
</feature>
<proteinExistence type="inferred from homology"/>
<keyword evidence="6 7" id="KW-0472">Membrane</keyword>
<organism evidence="9 10">
    <name type="scientific">Paenibacillus pectinilyticus</name>
    <dbReference type="NCBI Taxonomy" id="512399"/>
    <lineage>
        <taxon>Bacteria</taxon>
        <taxon>Bacillati</taxon>
        <taxon>Bacillota</taxon>
        <taxon>Bacilli</taxon>
        <taxon>Bacillales</taxon>
        <taxon>Paenibacillaceae</taxon>
        <taxon>Paenibacillus</taxon>
    </lineage>
</organism>
<dbReference type="Pfam" id="PF00528">
    <property type="entry name" value="BPD_transp_1"/>
    <property type="match status" value="1"/>
</dbReference>
<feature type="transmembrane region" description="Helical" evidence="7">
    <location>
        <begin position="270"/>
        <end position="289"/>
    </location>
</feature>
<keyword evidence="3" id="KW-1003">Cell membrane</keyword>
<feature type="transmembrane region" description="Helical" evidence="7">
    <location>
        <begin position="124"/>
        <end position="143"/>
    </location>
</feature>
<feature type="domain" description="ABC transmembrane type-1" evidence="8">
    <location>
        <begin position="88"/>
        <end position="289"/>
    </location>
</feature>
<comment type="caution">
    <text evidence="9">The sequence shown here is derived from an EMBL/GenBank/DDBJ whole genome shotgun (WGS) entry which is preliminary data.</text>
</comment>
<dbReference type="GO" id="GO:0005886">
    <property type="term" value="C:plasma membrane"/>
    <property type="evidence" value="ECO:0007669"/>
    <property type="project" value="UniProtKB-SubCell"/>
</dbReference>
<dbReference type="GO" id="GO:0055085">
    <property type="term" value="P:transmembrane transport"/>
    <property type="evidence" value="ECO:0007669"/>
    <property type="project" value="InterPro"/>
</dbReference>
<dbReference type="PANTHER" id="PTHR43744">
    <property type="entry name" value="ABC TRANSPORTER PERMEASE PROTEIN MG189-RELATED-RELATED"/>
    <property type="match status" value="1"/>
</dbReference>
<evidence type="ECO:0000313" key="9">
    <source>
        <dbReference type="EMBL" id="OCT10762.1"/>
    </source>
</evidence>
<feature type="transmembrane region" description="Helical" evidence="7">
    <location>
        <begin position="87"/>
        <end position="112"/>
    </location>
</feature>
<evidence type="ECO:0000256" key="3">
    <source>
        <dbReference type="ARBA" id="ARBA00022475"/>
    </source>
</evidence>
<dbReference type="PROSITE" id="PS50928">
    <property type="entry name" value="ABC_TM1"/>
    <property type="match status" value="1"/>
</dbReference>
<name>A0A1C0ZRR7_9BACL</name>
<dbReference type="STRING" id="512399.A8709_23295"/>
<keyword evidence="10" id="KW-1185">Reference proteome</keyword>
<comment type="subcellular location">
    <subcellularLocation>
        <location evidence="1 7">Cell membrane</location>
        <topology evidence="1 7">Multi-pass membrane protein</topology>
    </subcellularLocation>
</comment>
<dbReference type="CDD" id="cd06261">
    <property type="entry name" value="TM_PBP2"/>
    <property type="match status" value="1"/>
</dbReference>
<dbReference type="InterPro" id="IPR000515">
    <property type="entry name" value="MetI-like"/>
</dbReference>
<evidence type="ECO:0000313" key="10">
    <source>
        <dbReference type="Proteomes" id="UP000093309"/>
    </source>
</evidence>
<gene>
    <name evidence="9" type="ORF">A8709_23295</name>
</gene>
<dbReference type="PANTHER" id="PTHR43744:SF9">
    <property type="entry name" value="POLYGALACTURONAN_RHAMNOGALACTURONAN TRANSPORT SYSTEM PERMEASE PROTEIN YTCP"/>
    <property type="match status" value="1"/>
</dbReference>